<sequence length="83" mass="9623">MELQEAQRSPEAILNSQVNNNANRKSIKILILNIGSKIKQTIFGRKSEPESIEENGEVQWDNGIENIMYDDSEMWFEPLPVRF</sequence>
<comment type="caution">
    <text evidence="1">The sequence shown here is derived from an EMBL/GenBank/DDBJ whole genome shotgun (WGS) entry which is preliminary data.</text>
</comment>
<evidence type="ECO:0000313" key="1">
    <source>
        <dbReference type="EMBL" id="CAG9318260.1"/>
    </source>
</evidence>
<evidence type="ECO:0008006" key="3">
    <source>
        <dbReference type="Google" id="ProtNLM"/>
    </source>
</evidence>
<accession>A0AAU9IW38</accession>
<dbReference type="Proteomes" id="UP001162131">
    <property type="component" value="Unassembled WGS sequence"/>
</dbReference>
<gene>
    <name evidence="1" type="ORF">BSTOLATCC_MIC20738</name>
</gene>
<evidence type="ECO:0000313" key="2">
    <source>
        <dbReference type="Proteomes" id="UP001162131"/>
    </source>
</evidence>
<dbReference type="EMBL" id="CAJZBQ010000020">
    <property type="protein sequence ID" value="CAG9318260.1"/>
    <property type="molecule type" value="Genomic_DNA"/>
</dbReference>
<dbReference type="AlphaFoldDB" id="A0AAU9IW38"/>
<proteinExistence type="predicted"/>
<protein>
    <recommendedName>
        <fullName evidence="3">Ycf15</fullName>
    </recommendedName>
</protein>
<name>A0AAU9IW38_9CILI</name>
<reference evidence="1" key="1">
    <citation type="submission" date="2021-09" db="EMBL/GenBank/DDBJ databases">
        <authorList>
            <consortium name="AG Swart"/>
            <person name="Singh M."/>
            <person name="Singh A."/>
            <person name="Seah K."/>
            <person name="Emmerich C."/>
        </authorList>
    </citation>
    <scope>NUCLEOTIDE SEQUENCE</scope>
    <source>
        <strain evidence="1">ATCC30299</strain>
    </source>
</reference>
<keyword evidence="2" id="KW-1185">Reference proteome</keyword>
<organism evidence="1 2">
    <name type="scientific">Blepharisma stoltei</name>
    <dbReference type="NCBI Taxonomy" id="1481888"/>
    <lineage>
        <taxon>Eukaryota</taxon>
        <taxon>Sar</taxon>
        <taxon>Alveolata</taxon>
        <taxon>Ciliophora</taxon>
        <taxon>Postciliodesmatophora</taxon>
        <taxon>Heterotrichea</taxon>
        <taxon>Heterotrichida</taxon>
        <taxon>Blepharismidae</taxon>
        <taxon>Blepharisma</taxon>
    </lineage>
</organism>